<dbReference type="Pfam" id="PF01617">
    <property type="entry name" value="Surface_Ag_2"/>
    <property type="match status" value="1"/>
</dbReference>
<organism evidence="3 4">
    <name type="scientific">Neoehrlichia mikurensis</name>
    <dbReference type="NCBI Taxonomy" id="89586"/>
    <lineage>
        <taxon>Bacteria</taxon>
        <taxon>Pseudomonadati</taxon>
        <taxon>Pseudomonadota</taxon>
        <taxon>Alphaproteobacteria</taxon>
        <taxon>Rickettsiales</taxon>
        <taxon>Anaplasmataceae</taxon>
        <taxon>Candidatus Neoehrlichia</taxon>
    </lineage>
</organism>
<accession>A0A9Q9F4H5</accession>
<keyword evidence="1" id="KW-0812">Transmembrane</keyword>
<sequence length="311" mass="35205">MSLKENFISVILNFTLLGIFRVCFMIISDIKKSFLAVYLLVTMVLPLQAFSIDSVKSLSQGNFYINGSYEIGFFDVEGFSISEMPIDNNVTKTKTRFQLKHDSQEFKNFTDLRSTGFSNKYKPTVFDRGYLNFAGSIGYSRNNIRMELECSYENSDVLDDGKYAEKENRRIVALVRGDNVSIDTSGVNYIIVKNKGIADTSFTFNVCYDIVSEYNRVVPYLCAGAGGDFISMFDVVRMKFSYQGKIGLSYKIAPNMIAFVHTYYHDVIGNRFDYLKTIVYGKLKDAPQVTSASVSADIKYMGVSLGIRFML</sequence>
<protein>
    <submittedName>
        <fullName evidence="3">P44/Msp2 family outer membrane protein</fullName>
    </submittedName>
</protein>
<dbReference type="AlphaFoldDB" id="A0A9Q9F4H5"/>
<evidence type="ECO:0000313" key="3">
    <source>
        <dbReference type="EMBL" id="UTO55788.1"/>
    </source>
</evidence>
<dbReference type="Proteomes" id="UP001059822">
    <property type="component" value="Chromosome"/>
</dbReference>
<dbReference type="EMBL" id="CP089286">
    <property type="protein sequence ID" value="UTO55788.1"/>
    <property type="molecule type" value="Genomic_DNA"/>
</dbReference>
<dbReference type="SUPFAM" id="SSF56925">
    <property type="entry name" value="OMPA-like"/>
    <property type="match status" value="1"/>
</dbReference>
<reference evidence="3" key="1">
    <citation type="journal article" date="2022" name="Microorganisms">
        <title>Assembly and Comparison of Ca. Neoehrlichia mikurensis Genomes.</title>
        <authorList>
            <person name="Azagi T."/>
            <person name="Dirks R.P."/>
            <person name="Yebra-Pimentel E.S."/>
            <person name="Schaap P.J."/>
            <person name="Koehorst J.J."/>
            <person name="Esser H.J."/>
            <person name="Sprong H."/>
        </authorList>
    </citation>
    <scope>NUCLEOTIDE SEQUENCE</scope>
    <source>
        <strain evidence="3">18-2837</strain>
    </source>
</reference>
<name>A0A9Q9F4H5_9RICK</name>
<dbReference type="InterPro" id="IPR011250">
    <property type="entry name" value="OMP/PagP_B-barrel"/>
</dbReference>
<feature type="domain" description="Msp4/OMP-like" evidence="2">
    <location>
        <begin position="60"/>
        <end position="310"/>
    </location>
</feature>
<dbReference type="Gene3D" id="2.40.160.20">
    <property type="match status" value="1"/>
</dbReference>
<evidence type="ECO:0000259" key="2">
    <source>
        <dbReference type="Pfam" id="PF01617"/>
    </source>
</evidence>
<keyword evidence="1" id="KW-1133">Transmembrane helix</keyword>
<dbReference type="InterPro" id="IPR002566">
    <property type="entry name" value="Msp4_OMP-like"/>
</dbReference>
<proteinExistence type="predicted"/>
<feature type="transmembrane region" description="Helical" evidence="1">
    <location>
        <begin position="6"/>
        <end position="27"/>
    </location>
</feature>
<keyword evidence="1" id="KW-0472">Membrane</keyword>
<evidence type="ECO:0000256" key="1">
    <source>
        <dbReference type="SAM" id="Phobius"/>
    </source>
</evidence>
<dbReference type="RefSeq" id="WP_254815674.1">
    <property type="nucleotide sequence ID" value="NZ_CP089286.1"/>
</dbReference>
<gene>
    <name evidence="3" type="ORF">LUA82_01805</name>
</gene>
<evidence type="ECO:0000313" key="4">
    <source>
        <dbReference type="Proteomes" id="UP001059822"/>
    </source>
</evidence>